<comment type="similarity">
    <text evidence="3">Belongs to the inositol 1,4,5-trisphosphate 5-phosphatase type I family.</text>
</comment>
<dbReference type="AlphaFoldDB" id="A0A3P7J4C5"/>
<reference evidence="6 7" key="1">
    <citation type="submission" date="2018-11" db="EMBL/GenBank/DDBJ databases">
        <authorList>
            <consortium name="Pathogen Informatics"/>
        </authorList>
    </citation>
    <scope>NUCLEOTIDE SEQUENCE [LARGE SCALE GENOMIC DNA]</scope>
</reference>
<proteinExistence type="inferred from homology"/>
<evidence type="ECO:0000256" key="2">
    <source>
        <dbReference type="ARBA" id="ARBA00022801"/>
    </source>
</evidence>
<dbReference type="SMART" id="SM00128">
    <property type="entry name" value="IPPc"/>
    <property type="match status" value="1"/>
</dbReference>
<gene>
    <name evidence="6" type="ORF">SVUK_LOCUS10311</name>
</gene>
<feature type="domain" description="Inositol polyphosphate-related phosphatase" evidence="5">
    <location>
        <begin position="36"/>
        <end position="428"/>
    </location>
</feature>
<evidence type="ECO:0000256" key="3">
    <source>
        <dbReference type="ARBA" id="ARBA00023599"/>
    </source>
</evidence>
<dbReference type="PROSITE" id="PS51257">
    <property type="entry name" value="PROKAR_LIPOPROTEIN"/>
    <property type="match status" value="1"/>
</dbReference>
<dbReference type="SUPFAM" id="SSF56219">
    <property type="entry name" value="DNase I-like"/>
    <property type="match status" value="1"/>
</dbReference>
<feature type="chain" id="PRO_5018122726" description="inositol-polyphosphate 5-phosphatase" evidence="4">
    <location>
        <begin position="18"/>
        <end position="428"/>
    </location>
</feature>
<sequence>MKVVFSLSIHIVGIISCELFSSYFDSSSSDWFMAAQVERVLLITANVGSLFEQDRRLQDAWLKTFTERINEEMADFVVIHMQETGGKHYVECAWQVPKLIDELLLRMPMYPAVQTYLDLDHTAPNFTALGSVILVKARCIGSVSQYNFKTSSYLPVVKGVNILLDGLENSPLIIKKKFPKDFWPTFKWGRKGILDFVNVHLFHDESNLALIHENPFLYSTNRKRALDYVLDQLTSSGSWSTSHCFVFGDFNFRLDSTSFLNRLTERASAHPLEEPHGSVADGLLCASSATTPETLRRTVSAIEFRRESLNEISSGLVLRIERKRFDYFNQKKLLDDWKSYLEDDREARNFAQLHELPISFPPTYPWSEDPDESEVMMKTRAPAWCDRVLMNDGAFALVRKGSSTYSSFGRDVCTGDHKPVALAFSMSS</sequence>
<dbReference type="Proteomes" id="UP000270094">
    <property type="component" value="Unassembled WGS sequence"/>
</dbReference>
<name>A0A3P7J4C5_STRVU</name>
<keyword evidence="2" id="KW-0378">Hydrolase</keyword>
<dbReference type="GO" id="GO:0046856">
    <property type="term" value="P:phosphatidylinositol dephosphorylation"/>
    <property type="evidence" value="ECO:0007669"/>
    <property type="project" value="InterPro"/>
</dbReference>
<evidence type="ECO:0000313" key="6">
    <source>
        <dbReference type="EMBL" id="VDM75313.1"/>
    </source>
</evidence>
<evidence type="ECO:0000259" key="5">
    <source>
        <dbReference type="SMART" id="SM00128"/>
    </source>
</evidence>
<evidence type="ECO:0000256" key="4">
    <source>
        <dbReference type="SAM" id="SignalP"/>
    </source>
</evidence>
<organism evidence="6 7">
    <name type="scientific">Strongylus vulgaris</name>
    <name type="common">Blood worm</name>
    <dbReference type="NCBI Taxonomy" id="40348"/>
    <lineage>
        <taxon>Eukaryota</taxon>
        <taxon>Metazoa</taxon>
        <taxon>Ecdysozoa</taxon>
        <taxon>Nematoda</taxon>
        <taxon>Chromadorea</taxon>
        <taxon>Rhabditida</taxon>
        <taxon>Rhabditina</taxon>
        <taxon>Rhabditomorpha</taxon>
        <taxon>Strongyloidea</taxon>
        <taxon>Strongylidae</taxon>
        <taxon>Strongylus</taxon>
    </lineage>
</organism>
<dbReference type="FunFam" id="3.60.10.10:FF:000112">
    <property type="entry name" value="Probable type I inositol 1,4,5-trisphosphate 5-phosphatase"/>
    <property type="match status" value="2"/>
</dbReference>
<dbReference type="EC" id="3.1.3.56" evidence="1"/>
<evidence type="ECO:0000313" key="7">
    <source>
        <dbReference type="Proteomes" id="UP000270094"/>
    </source>
</evidence>
<dbReference type="EMBL" id="UYYB01095177">
    <property type="protein sequence ID" value="VDM75313.1"/>
    <property type="molecule type" value="Genomic_DNA"/>
</dbReference>
<protein>
    <recommendedName>
        <fullName evidence="1">inositol-polyphosphate 5-phosphatase</fullName>
        <ecNumber evidence="1">3.1.3.56</ecNumber>
    </recommendedName>
</protein>
<dbReference type="Pfam" id="PF22669">
    <property type="entry name" value="Exo_endo_phos2"/>
    <property type="match status" value="1"/>
</dbReference>
<keyword evidence="4" id="KW-0732">Signal</keyword>
<dbReference type="PANTHER" id="PTHR12997:SF2">
    <property type="entry name" value="INOSITOL POLYPHOSPHATE-5-PHOSPHATASE A"/>
    <property type="match status" value="1"/>
</dbReference>
<accession>A0A3P7J4C5</accession>
<feature type="signal peptide" evidence="4">
    <location>
        <begin position="1"/>
        <end position="17"/>
    </location>
</feature>
<keyword evidence="7" id="KW-1185">Reference proteome</keyword>
<dbReference type="InterPro" id="IPR036691">
    <property type="entry name" value="Endo/exonu/phosph_ase_sf"/>
</dbReference>
<evidence type="ECO:0000256" key="1">
    <source>
        <dbReference type="ARBA" id="ARBA00012997"/>
    </source>
</evidence>
<dbReference type="InterPro" id="IPR000300">
    <property type="entry name" value="IPPc"/>
</dbReference>
<dbReference type="InterPro" id="IPR039737">
    <property type="entry name" value="INPP5A"/>
</dbReference>
<dbReference type="PANTHER" id="PTHR12997">
    <property type="entry name" value="TYPE I INOSITOL-1,4,5-TRISPHOSPHATE 5-PHOSPHATASE"/>
    <property type="match status" value="1"/>
</dbReference>
<dbReference type="OrthoDB" id="5780965at2759"/>
<dbReference type="Gene3D" id="3.60.10.10">
    <property type="entry name" value="Endonuclease/exonuclease/phosphatase"/>
    <property type="match status" value="1"/>
</dbReference>
<dbReference type="GO" id="GO:0004445">
    <property type="term" value="F:inositol-polyphosphate 5-phosphatase activity"/>
    <property type="evidence" value="ECO:0007669"/>
    <property type="project" value="UniProtKB-EC"/>
</dbReference>